<dbReference type="STRING" id="351607.Acel_1693"/>
<dbReference type="Gene3D" id="1.10.600.10">
    <property type="entry name" value="Farnesyl Diphosphate Synthase"/>
    <property type="match status" value="1"/>
</dbReference>
<dbReference type="InterPro" id="IPR017827">
    <property type="entry name" value="HSQ_synthase_HpnC"/>
</dbReference>
<dbReference type="SFLD" id="SFLDG01212">
    <property type="entry name" value="Phytoene_synthase_like"/>
    <property type="match status" value="1"/>
</dbReference>
<dbReference type="AlphaFoldDB" id="A0LVK5"/>
<dbReference type="InterPro" id="IPR008949">
    <property type="entry name" value="Isoprenoid_synthase_dom_sf"/>
</dbReference>
<evidence type="ECO:0000313" key="1">
    <source>
        <dbReference type="EMBL" id="ABK53465.1"/>
    </source>
</evidence>
<dbReference type="EMBL" id="CP000481">
    <property type="protein sequence ID" value="ABK53465.1"/>
    <property type="molecule type" value="Genomic_DNA"/>
</dbReference>
<dbReference type="InterPro" id="IPR044843">
    <property type="entry name" value="Trans_IPPS_bact-type"/>
</dbReference>
<dbReference type="KEGG" id="ace:Acel_1693"/>
<dbReference type="PANTHER" id="PTHR31480">
    <property type="entry name" value="BIFUNCTIONAL LYCOPENE CYCLASE/PHYTOENE SYNTHASE"/>
    <property type="match status" value="1"/>
</dbReference>
<dbReference type="CDD" id="cd00683">
    <property type="entry name" value="Trans_IPPS_HH"/>
    <property type="match status" value="1"/>
</dbReference>
<dbReference type="InterPro" id="IPR002060">
    <property type="entry name" value="Squ/phyt_synthse"/>
</dbReference>
<keyword evidence="2" id="KW-1185">Reference proteome</keyword>
<dbReference type="SFLD" id="SFLDG01018">
    <property type="entry name" value="Squalene/Phytoene_Synthase_Lik"/>
    <property type="match status" value="1"/>
</dbReference>
<dbReference type="Pfam" id="PF00494">
    <property type="entry name" value="SQS_PSY"/>
    <property type="match status" value="1"/>
</dbReference>
<dbReference type="NCBIfam" id="TIGR03464">
    <property type="entry name" value="HpnC"/>
    <property type="match status" value="1"/>
</dbReference>
<evidence type="ECO:0000313" key="2">
    <source>
        <dbReference type="Proteomes" id="UP000008221"/>
    </source>
</evidence>
<dbReference type="HOGENOM" id="CLU_037269_0_0_11"/>
<gene>
    <name evidence="1" type="ordered locus">Acel_1693</name>
</gene>
<dbReference type="BRENDA" id="4.2.3.156">
    <property type="organism ID" value="9545"/>
</dbReference>
<accession>A0LVK5</accession>
<name>A0LVK5_ACIC1</name>
<dbReference type="GO" id="GO:0004311">
    <property type="term" value="F:geranylgeranyl diphosphate synthase activity"/>
    <property type="evidence" value="ECO:0007669"/>
    <property type="project" value="InterPro"/>
</dbReference>
<dbReference type="Proteomes" id="UP000008221">
    <property type="component" value="Chromosome"/>
</dbReference>
<proteinExistence type="predicted"/>
<dbReference type="SFLD" id="SFLDS00005">
    <property type="entry name" value="Isoprenoid_Synthase_Type_I"/>
    <property type="match status" value="1"/>
</dbReference>
<dbReference type="InterPro" id="IPR033904">
    <property type="entry name" value="Trans_IPPS_HH"/>
</dbReference>
<sequence>MSDVPPSLAPAGRVRPSADPMPALDAVLAKAGSENFPVALGILPRRLRAELMAIYGFARLVDDIGDETAADRFALLDRVDAALDALFAGKDVDIRAVAALAAGVRAGHFAEEPLRRLVEANRIDQRVNRYDTFNQLRDYCSYSADPVGRLVLGALGADTPDLRVLSDRVCTGLQIVEHLQDVAEDLHHRDRIYLPAEDMARFGVTEADLRAPQATSRVRALISFEASRARELFTAARPLTRAIPGRAKLAVAAFAAGGLAALHAMARVDYDVLAHRCRPKKSQLLLETLRIVTGMPDNRAPHPEFGR</sequence>
<dbReference type="GO" id="GO:0051996">
    <property type="term" value="F:squalene synthase [NAD(P)H] activity"/>
    <property type="evidence" value="ECO:0007669"/>
    <property type="project" value="InterPro"/>
</dbReference>
<dbReference type="SUPFAM" id="SSF48576">
    <property type="entry name" value="Terpenoid synthases"/>
    <property type="match status" value="1"/>
</dbReference>
<reference evidence="1 2" key="1">
    <citation type="journal article" date="2009" name="Genome Res.">
        <title>Complete genome of the cellulolytic thermophile Acidothermus cellulolyticus 11B provides insights into its ecophysiological and evolutionary adaptations.</title>
        <authorList>
            <person name="Barabote R.D."/>
            <person name="Xie G."/>
            <person name="Leu D.H."/>
            <person name="Normand P."/>
            <person name="Necsulea A."/>
            <person name="Daubin V."/>
            <person name="Medigue C."/>
            <person name="Adney W.S."/>
            <person name="Xu X.C."/>
            <person name="Lapidus A."/>
            <person name="Parales R.E."/>
            <person name="Detter C."/>
            <person name="Pujic P."/>
            <person name="Bruce D."/>
            <person name="Lavire C."/>
            <person name="Challacombe J.F."/>
            <person name="Brettin T.S."/>
            <person name="Berry A.M."/>
        </authorList>
    </citation>
    <scope>NUCLEOTIDE SEQUENCE [LARGE SCALE GENOMIC DNA]</scope>
    <source>
        <strain evidence="2">ATCC 43068 / DSM 8971 / 11B</strain>
    </source>
</reference>
<organism evidence="1 2">
    <name type="scientific">Acidothermus cellulolyticus (strain ATCC 43068 / DSM 8971 / 11B)</name>
    <dbReference type="NCBI Taxonomy" id="351607"/>
    <lineage>
        <taxon>Bacteria</taxon>
        <taxon>Bacillati</taxon>
        <taxon>Actinomycetota</taxon>
        <taxon>Actinomycetes</taxon>
        <taxon>Acidothermales</taxon>
        <taxon>Acidothermaceae</taxon>
        <taxon>Acidothermus</taxon>
    </lineage>
</organism>
<dbReference type="GO" id="GO:0016114">
    <property type="term" value="P:terpenoid biosynthetic process"/>
    <property type="evidence" value="ECO:0007669"/>
    <property type="project" value="UniProtKB-ARBA"/>
</dbReference>
<dbReference type="InParanoid" id="A0LVK5"/>
<dbReference type="eggNOG" id="COG1562">
    <property type="taxonomic scope" value="Bacteria"/>
</dbReference>
<protein>
    <submittedName>
        <fullName evidence="1">Squalene/phytoene synthase</fullName>
    </submittedName>
</protein>